<dbReference type="Gene3D" id="3.10.450.40">
    <property type="match status" value="1"/>
</dbReference>
<dbReference type="Proteomes" id="UP000634672">
    <property type="component" value="Unassembled WGS sequence"/>
</dbReference>
<proteinExistence type="predicted"/>
<dbReference type="SUPFAM" id="SSF160719">
    <property type="entry name" value="gpW/gp25-like"/>
    <property type="match status" value="1"/>
</dbReference>
<dbReference type="RefSeq" id="WP_187022221.1">
    <property type="nucleotide sequence ID" value="NZ_JACOPB010000006.1"/>
</dbReference>
<accession>A0ABR7H7M4</accession>
<evidence type="ECO:0000313" key="1">
    <source>
        <dbReference type="EMBL" id="MBC5709140.1"/>
    </source>
</evidence>
<evidence type="ECO:0000313" key="2">
    <source>
        <dbReference type="Proteomes" id="UP000634672"/>
    </source>
</evidence>
<sequence>MIVSEIDLMLDETGQPVLLASGAEATVMGIDSFLQDIRLEAVTAEGECFFDPEYGWSVLDFLHKELGEMEKLQIKTRITEKLKKRTEINQHSIQAEAVQEADDVIRIHVEFKIKNEDVSYQLNLEASGAEVKILD</sequence>
<keyword evidence="2" id="KW-1185">Reference proteome</keyword>
<dbReference type="EMBL" id="JACOPB010000006">
    <property type="protein sequence ID" value="MBC5709140.1"/>
    <property type="molecule type" value="Genomic_DNA"/>
</dbReference>
<protein>
    <recommendedName>
        <fullName evidence="3">DUF2634 domain-containing protein</fullName>
    </recommendedName>
</protein>
<comment type="caution">
    <text evidence="1">The sequence shown here is derived from an EMBL/GenBank/DDBJ whole genome shotgun (WGS) entry which is preliminary data.</text>
</comment>
<organism evidence="1 2">
    <name type="scientific">Hungatella hominis</name>
    <dbReference type="NCBI Taxonomy" id="2763050"/>
    <lineage>
        <taxon>Bacteria</taxon>
        <taxon>Bacillati</taxon>
        <taxon>Bacillota</taxon>
        <taxon>Clostridia</taxon>
        <taxon>Lachnospirales</taxon>
        <taxon>Lachnospiraceae</taxon>
        <taxon>Hungatella</taxon>
    </lineage>
</organism>
<reference evidence="1 2" key="1">
    <citation type="submission" date="2020-08" db="EMBL/GenBank/DDBJ databases">
        <title>Genome public.</title>
        <authorList>
            <person name="Liu C."/>
            <person name="Sun Q."/>
        </authorList>
    </citation>
    <scope>NUCLEOTIDE SEQUENCE [LARGE SCALE GENOMIC DNA]</scope>
    <source>
        <strain evidence="1 2">NSJ-66</strain>
    </source>
</reference>
<gene>
    <name evidence="1" type="ORF">H8S75_14375</name>
</gene>
<evidence type="ECO:0008006" key="3">
    <source>
        <dbReference type="Google" id="ProtNLM"/>
    </source>
</evidence>
<name>A0ABR7H7M4_9FIRM</name>